<keyword evidence="3" id="KW-0804">Transcription</keyword>
<proteinExistence type="predicted"/>
<evidence type="ECO:0000259" key="4">
    <source>
        <dbReference type="PROSITE" id="PS01124"/>
    </source>
</evidence>
<protein>
    <submittedName>
        <fullName evidence="5">AraC family transcription regulator</fullName>
    </submittedName>
</protein>
<keyword evidence="1" id="KW-0805">Transcription regulation</keyword>
<dbReference type="EMBL" id="ASQP01000104">
    <property type="protein sequence ID" value="OMI40139.1"/>
    <property type="molecule type" value="Genomic_DNA"/>
</dbReference>
<comment type="caution">
    <text evidence="5">The sequence shown here is derived from an EMBL/GenBank/DDBJ whole genome shotgun (WGS) entry which is preliminary data.</text>
</comment>
<dbReference type="PANTHER" id="PTHR46796:SF15">
    <property type="entry name" value="BLL1074 PROTEIN"/>
    <property type="match status" value="1"/>
</dbReference>
<keyword evidence="6" id="KW-1185">Reference proteome</keyword>
<dbReference type="InterPro" id="IPR018062">
    <property type="entry name" value="HTH_AraC-typ_CS"/>
</dbReference>
<feature type="domain" description="HTH araC/xylS-type" evidence="4">
    <location>
        <begin position="1"/>
        <end position="67"/>
    </location>
</feature>
<dbReference type="GO" id="GO:0043565">
    <property type="term" value="F:sequence-specific DNA binding"/>
    <property type="evidence" value="ECO:0007669"/>
    <property type="project" value="InterPro"/>
</dbReference>
<dbReference type="PANTHER" id="PTHR46796">
    <property type="entry name" value="HTH-TYPE TRANSCRIPTIONAL ACTIVATOR RHAS-RELATED"/>
    <property type="match status" value="1"/>
</dbReference>
<dbReference type="SMART" id="SM00342">
    <property type="entry name" value="HTH_ARAC"/>
    <property type="match status" value="1"/>
</dbReference>
<dbReference type="InterPro" id="IPR050204">
    <property type="entry name" value="AraC_XylS_family_regulators"/>
</dbReference>
<evidence type="ECO:0000256" key="2">
    <source>
        <dbReference type="ARBA" id="ARBA00023125"/>
    </source>
</evidence>
<keyword evidence="2" id="KW-0238">DNA-binding</keyword>
<evidence type="ECO:0000313" key="5">
    <source>
        <dbReference type="EMBL" id="OMI40139.1"/>
    </source>
</evidence>
<dbReference type="GO" id="GO:0003700">
    <property type="term" value="F:DNA-binding transcription factor activity"/>
    <property type="evidence" value="ECO:0007669"/>
    <property type="project" value="InterPro"/>
</dbReference>
<dbReference type="PROSITE" id="PS01124">
    <property type="entry name" value="HTH_ARAC_FAMILY_2"/>
    <property type="match status" value="1"/>
</dbReference>
<dbReference type="InterPro" id="IPR018060">
    <property type="entry name" value="HTH_AraC"/>
</dbReference>
<dbReference type="Pfam" id="PF12833">
    <property type="entry name" value="HTH_18"/>
    <property type="match status" value="1"/>
</dbReference>
<sequence length="67" mass="7057">MHRRSLAAFGYGPKTLARVLRLNRALDAARAGTAFAEVAALAGYADQAHLAREVKALTGVPLGRLLA</sequence>
<dbReference type="Proteomes" id="UP000186168">
    <property type="component" value="Unassembled WGS sequence"/>
</dbReference>
<name>A0A1R1SQ30_9ACTN</name>
<accession>A0A1R1SQ30</accession>
<dbReference type="AlphaFoldDB" id="A0A1R1SQ30"/>
<evidence type="ECO:0000256" key="1">
    <source>
        <dbReference type="ARBA" id="ARBA00023015"/>
    </source>
</evidence>
<dbReference type="Gene3D" id="1.10.10.60">
    <property type="entry name" value="Homeodomain-like"/>
    <property type="match status" value="1"/>
</dbReference>
<reference evidence="5 6" key="1">
    <citation type="submission" date="2013-05" db="EMBL/GenBank/DDBJ databases">
        <title>Genome sequence of Streptomyces sparsogenes DSM 40356.</title>
        <authorList>
            <person name="Coyne S."/>
            <person name="Seebeck F.P."/>
        </authorList>
    </citation>
    <scope>NUCLEOTIDE SEQUENCE [LARGE SCALE GENOMIC DNA]</scope>
    <source>
        <strain evidence="5 6">DSM 40356</strain>
    </source>
</reference>
<gene>
    <name evidence="5" type="ORF">SPAR_07482</name>
</gene>
<evidence type="ECO:0000313" key="6">
    <source>
        <dbReference type="Proteomes" id="UP000186168"/>
    </source>
</evidence>
<organism evidence="5 6">
    <name type="scientific">Streptomyces sparsogenes DSM 40356</name>
    <dbReference type="NCBI Taxonomy" id="1331668"/>
    <lineage>
        <taxon>Bacteria</taxon>
        <taxon>Bacillati</taxon>
        <taxon>Actinomycetota</taxon>
        <taxon>Actinomycetes</taxon>
        <taxon>Kitasatosporales</taxon>
        <taxon>Streptomycetaceae</taxon>
        <taxon>Streptomyces</taxon>
    </lineage>
</organism>
<evidence type="ECO:0000256" key="3">
    <source>
        <dbReference type="ARBA" id="ARBA00023163"/>
    </source>
</evidence>
<dbReference type="PROSITE" id="PS00041">
    <property type="entry name" value="HTH_ARAC_FAMILY_1"/>
    <property type="match status" value="1"/>
</dbReference>